<protein>
    <submittedName>
        <fullName evidence="3">Uncharacterized protein</fullName>
    </submittedName>
</protein>
<feature type="region of interest" description="Disordered" evidence="2">
    <location>
        <begin position="486"/>
        <end position="506"/>
    </location>
</feature>
<proteinExistence type="predicted"/>
<feature type="compositionally biased region" description="Basic and acidic residues" evidence="2">
    <location>
        <begin position="487"/>
        <end position="500"/>
    </location>
</feature>
<dbReference type="AlphaFoldDB" id="A0A7R9YED5"/>
<evidence type="ECO:0000256" key="2">
    <source>
        <dbReference type="SAM" id="MobiDB-lite"/>
    </source>
</evidence>
<evidence type="ECO:0000313" key="3">
    <source>
        <dbReference type="EMBL" id="CAD8262146.1"/>
    </source>
</evidence>
<dbReference type="SUPFAM" id="SSF50729">
    <property type="entry name" value="PH domain-like"/>
    <property type="match status" value="1"/>
</dbReference>
<dbReference type="EMBL" id="HBEA01015243">
    <property type="protein sequence ID" value="CAD8262146.1"/>
    <property type="molecule type" value="Transcribed_RNA"/>
</dbReference>
<feature type="coiled-coil region" evidence="1">
    <location>
        <begin position="333"/>
        <end position="360"/>
    </location>
</feature>
<accession>A0A7R9YED5</accession>
<reference evidence="3" key="1">
    <citation type="submission" date="2021-01" db="EMBL/GenBank/DDBJ databases">
        <authorList>
            <person name="Corre E."/>
            <person name="Pelletier E."/>
            <person name="Niang G."/>
            <person name="Scheremetjew M."/>
            <person name="Finn R."/>
            <person name="Kale V."/>
            <person name="Holt S."/>
            <person name="Cochrane G."/>
            <person name="Meng A."/>
            <person name="Brown T."/>
            <person name="Cohen L."/>
        </authorList>
    </citation>
    <scope>NUCLEOTIDE SEQUENCE</scope>
    <source>
        <strain evidence="3">CCMP2078</strain>
    </source>
</reference>
<feature type="region of interest" description="Disordered" evidence="2">
    <location>
        <begin position="220"/>
        <end position="256"/>
    </location>
</feature>
<feature type="region of interest" description="Disordered" evidence="2">
    <location>
        <begin position="679"/>
        <end position="705"/>
    </location>
</feature>
<keyword evidence="1" id="KW-0175">Coiled coil</keyword>
<organism evidence="3">
    <name type="scientific">Pinguiococcus pyrenoidosus</name>
    <dbReference type="NCBI Taxonomy" id="172671"/>
    <lineage>
        <taxon>Eukaryota</taxon>
        <taxon>Sar</taxon>
        <taxon>Stramenopiles</taxon>
        <taxon>Ochrophyta</taxon>
        <taxon>Pinguiophyceae</taxon>
        <taxon>Pinguiochrysidales</taxon>
        <taxon>Pinguiochrysidaceae</taxon>
        <taxon>Pinguiococcus</taxon>
    </lineage>
</organism>
<name>A0A7R9YED5_9STRA</name>
<feature type="compositionally biased region" description="Basic residues" evidence="2">
    <location>
        <begin position="227"/>
        <end position="244"/>
    </location>
</feature>
<sequence>MGNEQTVPGRKVQVRAAAKEGLASIASRGADYVVQVQVDAQTYDIVVPNRYKSCGWLLREVLCLHRLSAADHDIIALEGPDGRMMDLSKPVFDSIPPRGLVKGVSEVSGLWDPDNQSVTREMGEAAMDAGSYEIDFEVSVRIGGDCVYTVAVPSAFTTLGWLLSEVIRRYMAEHDDEDPGVLGLRTNYEEDLDLGDEVVGVLDAGERVTAVSYTVSRADDSTEERRKRYAQRRAAREKRSRARKMRLEDTLRQASQSGTQLDEFGMPIIDRNMRDGEEGFWTKFSDFITEAMGSERPPPDVRNRTCVNDPQKPRIHAAIAKQRRGRRDSFVTLRDLIVEIERAEQREETEKSRKRFAEDAPRSSITYSVGVISDPEGRLGRYAVLHLDTVRLVIKEAGSMHVIYTFKYEDIKGWVLTSESVTINVHRDIDVASFKFATKQAEEINKSILQRAYDIINRRRLKKEQEWVQKQRETAIALKRRQALRGIAEEPERQEEPTEKQDDDVDLLNLEAKPQEAGGSSQPAVEEKSEVVFEEDKDFEPRTFRVTRHVDPSGVLVKHLRIRFELSQMVVIDDRTGDEFFEWPYVMVLAWGVTDNTMVTAISAPPVGPDGVGKRKPNDFHTYAFRTPAQQEIGMILRQMMDRIQEAGKEDPEVLIPQRMSNSQMRNAVAKEWAERKNAGGMVTSSRRGDSEHYVFSEGNYTSGR</sequence>
<gene>
    <name evidence="3" type="ORF">PPYR1160_LOCUS11648</name>
</gene>
<evidence type="ECO:0000256" key="1">
    <source>
        <dbReference type="SAM" id="Coils"/>
    </source>
</evidence>